<evidence type="ECO:0000313" key="1">
    <source>
        <dbReference type="EMBL" id="KAJ2768977.1"/>
    </source>
</evidence>
<protein>
    <submittedName>
        <fullName evidence="1">Uncharacterized protein</fullName>
    </submittedName>
</protein>
<gene>
    <name evidence="1" type="ORF">GGI18_005487</name>
</gene>
<keyword evidence="2" id="KW-1185">Reference proteome</keyword>
<name>A0ACC1JX27_9FUNG</name>
<proteinExistence type="predicted"/>
<accession>A0ACC1JX27</accession>
<sequence length="89" mass="10363">MNPIDFAQPLAPWHMLDGDNYQLWKVLTLDILDRLKIRAAVKSPYLVTNAEWRELNEQKNSQAVVVILKCMKPDIAIEYCGITCPYELW</sequence>
<reference evidence="1" key="1">
    <citation type="submission" date="2022-07" db="EMBL/GenBank/DDBJ databases">
        <title>Phylogenomic reconstructions and comparative analyses of Kickxellomycotina fungi.</title>
        <authorList>
            <person name="Reynolds N.K."/>
            <person name="Stajich J.E."/>
            <person name="Barry K."/>
            <person name="Grigoriev I.V."/>
            <person name="Crous P."/>
            <person name="Smith M.E."/>
        </authorList>
    </citation>
    <scope>NUCLEOTIDE SEQUENCE</scope>
    <source>
        <strain evidence="1">BCRC 34191</strain>
    </source>
</reference>
<evidence type="ECO:0000313" key="2">
    <source>
        <dbReference type="Proteomes" id="UP001140066"/>
    </source>
</evidence>
<organism evidence="1 2">
    <name type="scientific">Coemansia linderi</name>
    <dbReference type="NCBI Taxonomy" id="2663919"/>
    <lineage>
        <taxon>Eukaryota</taxon>
        <taxon>Fungi</taxon>
        <taxon>Fungi incertae sedis</taxon>
        <taxon>Zoopagomycota</taxon>
        <taxon>Kickxellomycotina</taxon>
        <taxon>Kickxellomycetes</taxon>
        <taxon>Kickxellales</taxon>
        <taxon>Kickxellaceae</taxon>
        <taxon>Coemansia</taxon>
    </lineage>
</organism>
<dbReference type="Proteomes" id="UP001140066">
    <property type="component" value="Unassembled WGS sequence"/>
</dbReference>
<comment type="caution">
    <text evidence="1">The sequence shown here is derived from an EMBL/GenBank/DDBJ whole genome shotgun (WGS) entry which is preliminary data.</text>
</comment>
<dbReference type="EMBL" id="JANBUK010003099">
    <property type="protein sequence ID" value="KAJ2768977.1"/>
    <property type="molecule type" value="Genomic_DNA"/>
</dbReference>
<feature type="non-terminal residue" evidence="1">
    <location>
        <position position="89"/>
    </location>
</feature>